<feature type="domain" description="Polysaccharide chain length determinant N-terminal" evidence="8">
    <location>
        <begin position="2"/>
        <end position="91"/>
    </location>
</feature>
<keyword evidence="4 7" id="KW-0812">Transmembrane</keyword>
<comment type="similarity">
    <text evidence="2">Belongs to the CpsC/CapA family.</text>
</comment>
<evidence type="ECO:0000313" key="9">
    <source>
        <dbReference type="EMBL" id="MCU6794215.1"/>
    </source>
</evidence>
<evidence type="ECO:0000256" key="4">
    <source>
        <dbReference type="ARBA" id="ARBA00022692"/>
    </source>
</evidence>
<feature type="transmembrane region" description="Helical" evidence="7">
    <location>
        <begin position="172"/>
        <end position="194"/>
    </location>
</feature>
<gene>
    <name evidence="9" type="ORF">OB236_19090</name>
</gene>
<feature type="transmembrane region" description="Helical" evidence="7">
    <location>
        <begin position="16"/>
        <end position="33"/>
    </location>
</feature>
<dbReference type="Proteomes" id="UP001652445">
    <property type="component" value="Unassembled WGS sequence"/>
</dbReference>
<evidence type="ECO:0000256" key="7">
    <source>
        <dbReference type="SAM" id="Phobius"/>
    </source>
</evidence>
<evidence type="ECO:0000256" key="5">
    <source>
        <dbReference type="ARBA" id="ARBA00022989"/>
    </source>
</evidence>
<keyword evidence="5 7" id="KW-1133">Transmembrane helix</keyword>
<dbReference type="InterPro" id="IPR003856">
    <property type="entry name" value="LPS_length_determ_N"/>
</dbReference>
<evidence type="ECO:0000256" key="2">
    <source>
        <dbReference type="ARBA" id="ARBA00006683"/>
    </source>
</evidence>
<evidence type="ECO:0000256" key="3">
    <source>
        <dbReference type="ARBA" id="ARBA00022475"/>
    </source>
</evidence>
<keyword evidence="10" id="KW-1185">Reference proteome</keyword>
<dbReference type="InterPro" id="IPR050445">
    <property type="entry name" value="Bact_polysacc_biosynth/exp"/>
</dbReference>
<keyword evidence="6 7" id="KW-0472">Membrane</keyword>
<proteinExistence type="inferred from homology"/>
<organism evidence="9 10">
    <name type="scientific">Paenibacillus baimaensis</name>
    <dbReference type="NCBI Taxonomy" id="2982185"/>
    <lineage>
        <taxon>Bacteria</taxon>
        <taxon>Bacillati</taxon>
        <taxon>Bacillota</taxon>
        <taxon>Bacilli</taxon>
        <taxon>Bacillales</taxon>
        <taxon>Paenibacillaceae</taxon>
        <taxon>Paenibacillus</taxon>
    </lineage>
</organism>
<evidence type="ECO:0000313" key="10">
    <source>
        <dbReference type="Proteomes" id="UP001652445"/>
    </source>
</evidence>
<dbReference type="PANTHER" id="PTHR32309">
    <property type="entry name" value="TYROSINE-PROTEIN KINASE"/>
    <property type="match status" value="1"/>
</dbReference>
<sequence>MEFDLKFLLKILKKKLGLILLVVVIAGGFSFYWSKYQMKPVYEASTKLIVNKAQENAAMLDYNTVNLNIKLIDVYKEIIKSPAVMDIVARQNSNLGYTSEQLIKKVQISGIPQTPIMVMTFEDQSHEKAVTLINSIANVFQGQIPLIMKVDNVVILNEAKSTDHPEAISPQVYFNVALAMTIAIIFMISMVVLLEYLNDTVQSEEDIWSELGIPTLTAIAKVRKKDIKASRALYANTKVGGSSHVSAL</sequence>
<reference evidence="9 10" key="1">
    <citation type="submission" date="2022-09" db="EMBL/GenBank/DDBJ databases">
        <authorList>
            <person name="Han X.L."/>
            <person name="Wang Q."/>
            <person name="Lu T."/>
        </authorList>
    </citation>
    <scope>NUCLEOTIDE SEQUENCE [LARGE SCALE GENOMIC DNA]</scope>
    <source>
        <strain evidence="9 10">WQ 127069</strain>
    </source>
</reference>
<comment type="subcellular location">
    <subcellularLocation>
        <location evidence="1">Cell membrane</location>
        <topology evidence="1">Multi-pass membrane protein</topology>
    </subcellularLocation>
</comment>
<dbReference type="Pfam" id="PF02706">
    <property type="entry name" value="Wzz"/>
    <property type="match status" value="1"/>
</dbReference>
<protein>
    <submittedName>
        <fullName evidence="9">Wzz/FepE/Etk N-terminal domain-containing protein</fullName>
    </submittedName>
</protein>
<accession>A0ABT2UHX1</accession>
<dbReference type="RefSeq" id="WP_262685401.1">
    <property type="nucleotide sequence ID" value="NZ_JAOQIO010000077.1"/>
</dbReference>
<name>A0ABT2UHX1_9BACL</name>
<comment type="caution">
    <text evidence="9">The sequence shown here is derived from an EMBL/GenBank/DDBJ whole genome shotgun (WGS) entry which is preliminary data.</text>
</comment>
<dbReference type="PANTHER" id="PTHR32309:SF13">
    <property type="entry name" value="FERRIC ENTEROBACTIN TRANSPORT PROTEIN FEPE"/>
    <property type="match status" value="1"/>
</dbReference>
<dbReference type="EMBL" id="JAOQIO010000077">
    <property type="protein sequence ID" value="MCU6794215.1"/>
    <property type="molecule type" value="Genomic_DNA"/>
</dbReference>
<evidence type="ECO:0000259" key="8">
    <source>
        <dbReference type="Pfam" id="PF02706"/>
    </source>
</evidence>
<keyword evidence="3" id="KW-1003">Cell membrane</keyword>
<evidence type="ECO:0000256" key="1">
    <source>
        <dbReference type="ARBA" id="ARBA00004651"/>
    </source>
</evidence>
<evidence type="ECO:0000256" key="6">
    <source>
        <dbReference type="ARBA" id="ARBA00023136"/>
    </source>
</evidence>